<reference evidence="1 3" key="2">
    <citation type="journal article" date="2014" name="BMC Genomics">
        <title>An improved genome release (version Mt4.0) for the model legume Medicago truncatula.</title>
        <authorList>
            <person name="Tang H."/>
            <person name="Krishnakumar V."/>
            <person name="Bidwell S."/>
            <person name="Rosen B."/>
            <person name="Chan A."/>
            <person name="Zhou S."/>
            <person name="Gentzbittel L."/>
            <person name="Childs K.L."/>
            <person name="Yandell M."/>
            <person name="Gundlach H."/>
            <person name="Mayer K.F."/>
            <person name="Schwartz D.C."/>
            <person name="Town C.D."/>
        </authorList>
    </citation>
    <scope>GENOME REANNOTATION</scope>
    <source>
        <strain evidence="1">A17</strain>
        <strain evidence="2 3">cv. Jemalong A17</strain>
    </source>
</reference>
<dbReference type="EMBL" id="CM001222">
    <property type="protein sequence ID" value="KEH27140.1"/>
    <property type="molecule type" value="Genomic_DNA"/>
</dbReference>
<protein>
    <submittedName>
        <fullName evidence="1 2">Uncharacterized protein</fullName>
    </submittedName>
</protein>
<dbReference type="PaxDb" id="3880-AES85030"/>
<accession>G8A0P2</accession>
<dbReference type="CDD" id="cd09272">
    <property type="entry name" value="RNase_HI_RT_Ty1"/>
    <property type="match status" value="1"/>
</dbReference>
<dbReference type="EnsemblPlants" id="KEH27140">
    <property type="protein sequence ID" value="KEH27140"/>
    <property type="gene ID" value="MTR_6g488040"/>
</dbReference>
<reference evidence="2" key="3">
    <citation type="submission" date="2015-04" db="UniProtKB">
        <authorList>
            <consortium name="EnsemblPlants"/>
        </authorList>
    </citation>
    <scope>IDENTIFICATION</scope>
    <source>
        <strain evidence="2">cv. Jemalong A17</strain>
    </source>
</reference>
<reference evidence="1 3" key="1">
    <citation type="journal article" date="2011" name="Nature">
        <title>The Medicago genome provides insight into the evolution of rhizobial symbioses.</title>
        <authorList>
            <person name="Young N.D."/>
            <person name="Debelle F."/>
            <person name="Oldroyd G.E."/>
            <person name="Geurts R."/>
            <person name="Cannon S.B."/>
            <person name="Udvardi M.K."/>
            <person name="Benedito V.A."/>
            <person name="Mayer K.F."/>
            <person name="Gouzy J."/>
            <person name="Schoof H."/>
            <person name="Van de Peer Y."/>
            <person name="Proost S."/>
            <person name="Cook D.R."/>
            <person name="Meyers B.C."/>
            <person name="Spannagl M."/>
            <person name="Cheung F."/>
            <person name="De Mita S."/>
            <person name="Krishnakumar V."/>
            <person name="Gundlach H."/>
            <person name="Zhou S."/>
            <person name="Mudge J."/>
            <person name="Bharti A.K."/>
            <person name="Murray J.D."/>
            <person name="Naoumkina M.A."/>
            <person name="Rosen B."/>
            <person name="Silverstein K.A."/>
            <person name="Tang H."/>
            <person name="Rombauts S."/>
            <person name="Zhao P.X."/>
            <person name="Zhou P."/>
            <person name="Barbe V."/>
            <person name="Bardou P."/>
            <person name="Bechner M."/>
            <person name="Bellec A."/>
            <person name="Berger A."/>
            <person name="Berges H."/>
            <person name="Bidwell S."/>
            <person name="Bisseling T."/>
            <person name="Choisne N."/>
            <person name="Couloux A."/>
            <person name="Denny R."/>
            <person name="Deshpande S."/>
            <person name="Dai X."/>
            <person name="Doyle J.J."/>
            <person name="Dudez A.M."/>
            <person name="Farmer A.D."/>
            <person name="Fouteau S."/>
            <person name="Franken C."/>
            <person name="Gibelin C."/>
            <person name="Gish J."/>
            <person name="Goldstein S."/>
            <person name="Gonzalez A.J."/>
            <person name="Green P.J."/>
            <person name="Hallab A."/>
            <person name="Hartog M."/>
            <person name="Hua A."/>
            <person name="Humphray S.J."/>
            <person name="Jeong D.H."/>
            <person name="Jing Y."/>
            <person name="Jocker A."/>
            <person name="Kenton S.M."/>
            <person name="Kim D.J."/>
            <person name="Klee K."/>
            <person name="Lai H."/>
            <person name="Lang C."/>
            <person name="Lin S."/>
            <person name="Macmil S.L."/>
            <person name="Magdelenat G."/>
            <person name="Matthews L."/>
            <person name="McCorrison J."/>
            <person name="Monaghan E.L."/>
            <person name="Mun J.H."/>
            <person name="Najar F.Z."/>
            <person name="Nicholson C."/>
            <person name="Noirot C."/>
            <person name="O'Bleness M."/>
            <person name="Paule C.R."/>
            <person name="Poulain J."/>
            <person name="Prion F."/>
            <person name="Qin B."/>
            <person name="Qu C."/>
            <person name="Retzel E.F."/>
            <person name="Riddle C."/>
            <person name="Sallet E."/>
            <person name="Samain S."/>
            <person name="Samson N."/>
            <person name="Sanders I."/>
            <person name="Saurat O."/>
            <person name="Scarpelli C."/>
            <person name="Schiex T."/>
            <person name="Segurens B."/>
            <person name="Severin A.J."/>
            <person name="Sherrier D.J."/>
            <person name="Shi R."/>
            <person name="Sims S."/>
            <person name="Singer S.R."/>
            <person name="Sinharoy S."/>
            <person name="Sterck L."/>
            <person name="Viollet A."/>
            <person name="Wang B.B."/>
            <person name="Wang K."/>
            <person name="Wang M."/>
            <person name="Wang X."/>
            <person name="Warfsmann J."/>
            <person name="Weissenbach J."/>
            <person name="White D.D."/>
            <person name="White J.D."/>
            <person name="Wiley G.B."/>
            <person name="Wincker P."/>
            <person name="Xing Y."/>
            <person name="Yang L."/>
            <person name="Yao Z."/>
            <person name="Ying F."/>
            <person name="Zhai J."/>
            <person name="Zhou L."/>
            <person name="Zuber A."/>
            <person name="Denarie J."/>
            <person name="Dixon R.A."/>
            <person name="May G.D."/>
            <person name="Schwartz D.C."/>
            <person name="Rogers J."/>
            <person name="Quetier F."/>
            <person name="Town C.D."/>
            <person name="Roe B.A."/>
        </authorList>
    </citation>
    <scope>NUCLEOTIDE SEQUENCE [LARGE SCALE GENOMIC DNA]</scope>
    <source>
        <strain evidence="1">A17</strain>
        <strain evidence="2 3">cv. Jemalong A17</strain>
    </source>
</reference>
<organism evidence="1 3">
    <name type="scientific">Medicago truncatula</name>
    <name type="common">Barrel medic</name>
    <name type="synonym">Medicago tribuloides</name>
    <dbReference type="NCBI Taxonomy" id="3880"/>
    <lineage>
        <taxon>Eukaryota</taxon>
        <taxon>Viridiplantae</taxon>
        <taxon>Streptophyta</taxon>
        <taxon>Embryophyta</taxon>
        <taxon>Tracheophyta</taxon>
        <taxon>Spermatophyta</taxon>
        <taxon>Magnoliopsida</taxon>
        <taxon>eudicotyledons</taxon>
        <taxon>Gunneridae</taxon>
        <taxon>Pentapetalae</taxon>
        <taxon>rosids</taxon>
        <taxon>fabids</taxon>
        <taxon>Fabales</taxon>
        <taxon>Fabaceae</taxon>
        <taxon>Papilionoideae</taxon>
        <taxon>50 kb inversion clade</taxon>
        <taxon>NPAAA clade</taxon>
        <taxon>Hologalegina</taxon>
        <taxon>IRL clade</taxon>
        <taxon>Trifolieae</taxon>
        <taxon>Medicago</taxon>
    </lineage>
</organism>
<dbReference type="AlphaFoldDB" id="G8A0P2"/>
<dbReference type="STRING" id="3880.G8A0P2"/>
<evidence type="ECO:0000313" key="3">
    <source>
        <dbReference type="Proteomes" id="UP000002051"/>
    </source>
</evidence>
<name>G8A0P2_MEDTR</name>
<sequence>MRTMCIKKPLTLDLSSGPLRCKMIDSTDIRQTLYSDCACFCINFSSYNLLLKQNIADELKEIVIPQIVLSIGRKKTRLQCTKSKNRRSTMSYEFELFGEPISWCSKKQTIIVLSSCEVEYIAACYAACQAIWFQLPLIT</sequence>
<evidence type="ECO:0000313" key="1">
    <source>
        <dbReference type="EMBL" id="KEH27140.1"/>
    </source>
</evidence>
<dbReference type="eggNOG" id="KOG0017">
    <property type="taxonomic scope" value="Eukaryota"/>
</dbReference>
<keyword evidence="3" id="KW-1185">Reference proteome</keyword>
<evidence type="ECO:0000313" key="2">
    <source>
        <dbReference type="EnsemblPlants" id="KEH27140"/>
    </source>
</evidence>
<proteinExistence type="predicted"/>
<gene>
    <name evidence="1" type="ordered locus">MTR_6g488040</name>
</gene>
<dbReference type="Proteomes" id="UP000002051">
    <property type="component" value="Chromosome 6"/>
</dbReference>
<dbReference type="HOGENOM" id="CLU_1848104_0_0_1"/>